<evidence type="ECO:0000313" key="2">
    <source>
        <dbReference type="EMBL" id="GGX58840.1"/>
    </source>
</evidence>
<keyword evidence="3" id="KW-1185">Reference proteome</keyword>
<sequence>MKHVFLCSAALAVVALAACGDKAPVEQATEIVKIDEVKVERTPTKTAYFGDLHIHTKNSFDAFIVGTRTTADDAYRFAQGQAIDNGAGKDIQLSGVPLDFYGVSDHGEYMGVVAAMRDKDNPISKTKTAQSIFGLMAGSREARREAFIEIGTTIVTGEEIEDIYDRDFIDSAWAENVAAAEKHNQPGTFTTFAAYEFTAMSIVGENVENTGAINLHRNVIFKDQAPSRLFTTLDSPNPEDLWDWMNQQRESGVEVIAIPHNSNGSNGQMFDIRQRDGSDITKAYATNRMLNEPIVEISQVKGTSETHPLLSPNDEWAGHELYDVLVGTPVKSEVVPGSFVRPTLGVGLKIAGEIDANPYQFGVIGSTDAHVSASSLNEESFFGKFSSDLEIETRKSIPPNGAKTWDQNNTDEDLVTASAQYAAAGLAGVWAEANTREYLFESMQAKEVFATSGPRIRVRFFASDRFDAGILDDPNMVQKAYDTGVPMGGVLPLSDSAPDFLVWAMQDGDGAPLQRAQVIKVTAEGEQVYDAVCADGSEPESTTRRCRDNGARVDLSTCKTSGAGASELKTLWQDPDWKAEQAASYYVRVLENPKCRWSTWDAVRNGTPPNPSMDSVLQDRAWSSPIWVQ</sequence>
<dbReference type="PROSITE" id="PS51257">
    <property type="entry name" value="PROKAR_LIPOPROTEIN"/>
    <property type="match status" value="1"/>
</dbReference>
<accession>A0A918NBS5</accession>
<dbReference type="Proteomes" id="UP000600865">
    <property type="component" value="Unassembled WGS sequence"/>
</dbReference>
<dbReference type="RefSeq" id="WP_189580957.1">
    <property type="nucleotide sequence ID" value="NZ_BMYV01000001.1"/>
</dbReference>
<dbReference type="AlphaFoldDB" id="A0A918NBS5"/>
<dbReference type="Gene3D" id="3.20.20.140">
    <property type="entry name" value="Metal-dependent hydrolases"/>
    <property type="match status" value="1"/>
</dbReference>
<feature type="signal peptide" evidence="1">
    <location>
        <begin position="1"/>
        <end position="17"/>
    </location>
</feature>
<comment type="caution">
    <text evidence="2">The sequence shown here is derived from an EMBL/GenBank/DDBJ whole genome shotgun (WGS) entry which is preliminary data.</text>
</comment>
<feature type="chain" id="PRO_5037622189" description="DUF3604 domain-containing protein" evidence="1">
    <location>
        <begin position="18"/>
        <end position="629"/>
    </location>
</feature>
<evidence type="ECO:0008006" key="4">
    <source>
        <dbReference type="Google" id="ProtNLM"/>
    </source>
</evidence>
<reference evidence="2 3" key="1">
    <citation type="journal article" date="2014" name="Int. J. Syst. Evol. Microbiol.">
        <title>Complete genome sequence of Corynebacterium casei LMG S-19264T (=DSM 44701T), isolated from a smear-ripened cheese.</title>
        <authorList>
            <consortium name="US DOE Joint Genome Institute (JGI-PGF)"/>
            <person name="Walter F."/>
            <person name="Albersmeier A."/>
            <person name="Kalinowski J."/>
            <person name="Ruckert C."/>
        </authorList>
    </citation>
    <scope>NUCLEOTIDE SEQUENCE [LARGE SCALE GENOMIC DNA]</scope>
    <source>
        <strain evidence="2 3">KCTC 23968</strain>
    </source>
</reference>
<dbReference type="InterPro" id="IPR022028">
    <property type="entry name" value="DUF3604"/>
</dbReference>
<evidence type="ECO:0000256" key="1">
    <source>
        <dbReference type="SAM" id="SignalP"/>
    </source>
</evidence>
<evidence type="ECO:0000313" key="3">
    <source>
        <dbReference type="Proteomes" id="UP000600865"/>
    </source>
</evidence>
<gene>
    <name evidence="2" type="ORF">GCM10011309_05320</name>
</gene>
<proteinExistence type="predicted"/>
<organism evidence="2 3">
    <name type="scientific">Litorimonas cladophorae</name>
    <dbReference type="NCBI Taxonomy" id="1220491"/>
    <lineage>
        <taxon>Bacteria</taxon>
        <taxon>Pseudomonadati</taxon>
        <taxon>Pseudomonadota</taxon>
        <taxon>Alphaproteobacteria</taxon>
        <taxon>Maricaulales</taxon>
        <taxon>Robiginitomaculaceae</taxon>
    </lineage>
</organism>
<name>A0A918NBS5_9PROT</name>
<dbReference type="EMBL" id="BMYV01000001">
    <property type="protein sequence ID" value="GGX58840.1"/>
    <property type="molecule type" value="Genomic_DNA"/>
</dbReference>
<dbReference type="Pfam" id="PF12228">
    <property type="entry name" value="DUF3604"/>
    <property type="match status" value="1"/>
</dbReference>
<protein>
    <recommendedName>
        <fullName evidence="4">DUF3604 domain-containing protein</fullName>
    </recommendedName>
</protein>
<keyword evidence="1" id="KW-0732">Signal</keyword>